<evidence type="ECO:0000313" key="1">
    <source>
        <dbReference type="EMBL" id="TWE12456.1"/>
    </source>
</evidence>
<dbReference type="Gene3D" id="3.20.170.20">
    <property type="entry name" value="Protein of unknown function DUF952"/>
    <property type="match status" value="1"/>
</dbReference>
<comment type="caution">
    <text evidence="1">The sequence shown here is derived from an EMBL/GenBank/DDBJ whole genome shotgun (WGS) entry which is preliminary data.</text>
</comment>
<protein>
    <submittedName>
        <fullName evidence="1">Uncharacterized protein (DUF952 family)</fullName>
    </submittedName>
</protein>
<dbReference type="SUPFAM" id="SSF56399">
    <property type="entry name" value="ADP-ribosylation"/>
    <property type="match status" value="1"/>
</dbReference>
<dbReference type="OrthoDB" id="5638018at2"/>
<proteinExistence type="predicted"/>
<keyword evidence="2" id="KW-1185">Reference proteome</keyword>
<dbReference type="EMBL" id="VIVQ01000001">
    <property type="protein sequence ID" value="TWE12456.1"/>
    <property type="molecule type" value="Genomic_DNA"/>
</dbReference>
<dbReference type="InterPro" id="IPR009297">
    <property type="entry name" value="DUF952"/>
</dbReference>
<dbReference type="PANTHER" id="PTHR34129:SF1">
    <property type="entry name" value="DUF952 DOMAIN-CONTAINING PROTEIN"/>
    <property type="match status" value="1"/>
</dbReference>
<evidence type="ECO:0000313" key="2">
    <source>
        <dbReference type="Proteomes" id="UP000318297"/>
    </source>
</evidence>
<sequence length="117" mass="12953">MDSIYHLAEPEHWSRAQQSGVYEQSTRGVPLADAEFIHASSEAQWPLTRQRFYADVETDLFLLVIDPDRLSAPVVWEVGDPVTGERFPHIYGPVEMSAVVEVHTVPPPHGTGGASTD</sequence>
<dbReference type="AlphaFoldDB" id="A0A561EA21"/>
<gene>
    <name evidence="1" type="ORF">BKA23_1264</name>
</gene>
<name>A0A561EA21_9MICO</name>
<dbReference type="Pfam" id="PF06108">
    <property type="entry name" value="DUF952"/>
    <property type="match status" value="1"/>
</dbReference>
<reference evidence="1 2" key="1">
    <citation type="submission" date="2019-06" db="EMBL/GenBank/DDBJ databases">
        <title>Sequencing the genomes of 1000 actinobacteria strains.</title>
        <authorList>
            <person name="Klenk H.-P."/>
        </authorList>
    </citation>
    <scope>NUCLEOTIDE SEQUENCE [LARGE SCALE GENOMIC DNA]</scope>
    <source>
        <strain evidence="1 2">DSM 19560</strain>
    </source>
</reference>
<dbReference type="PANTHER" id="PTHR34129">
    <property type="entry name" value="BLR1139 PROTEIN"/>
    <property type="match status" value="1"/>
</dbReference>
<dbReference type="Proteomes" id="UP000318297">
    <property type="component" value="Unassembled WGS sequence"/>
</dbReference>
<accession>A0A561EA21</accession>
<organism evidence="1 2">
    <name type="scientific">Rudaeicoccus suwonensis</name>
    <dbReference type="NCBI Taxonomy" id="657409"/>
    <lineage>
        <taxon>Bacteria</taxon>
        <taxon>Bacillati</taxon>
        <taxon>Actinomycetota</taxon>
        <taxon>Actinomycetes</taxon>
        <taxon>Micrococcales</taxon>
        <taxon>Dermacoccaceae</taxon>
        <taxon>Rudaeicoccus</taxon>
    </lineage>
</organism>
<dbReference type="RefSeq" id="WP_145226487.1">
    <property type="nucleotide sequence ID" value="NZ_VIVQ01000001.1"/>
</dbReference>